<reference evidence="1 2" key="1">
    <citation type="submission" date="2021-11" db="EMBL/GenBank/DDBJ databases">
        <authorList>
            <person name="Depoorter E."/>
        </authorList>
    </citation>
    <scope>NUCLEOTIDE SEQUENCE [LARGE SCALE GENOMIC DNA]</scope>
    <source>
        <strain evidence="1 2">LMG 24289</strain>
    </source>
</reference>
<accession>A0ABN8BD40</accession>
<gene>
    <name evidence="1" type="ORF">WFA24289_00001</name>
</gene>
<keyword evidence="2" id="KW-1185">Reference proteome</keyword>
<dbReference type="EMBL" id="CAKKNS010000001">
    <property type="protein sequence ID" value="CAH0415707.1"/>
    <property type="molecule type" value="Genomic_DNA"/>
</dbReference>
<dbReference type="Proteomes" id="UP000789707">
    <property type="component" value="Unassembled WGS sequence"/>
</dbReference>
<name>A0ABN8BD40_9LACO</name>
<proteinExistence type="predicted"/>
<protein>
    <submittedName>
        <fullName evidence="1">Uncharacterized protein</fullName>
    </submittedName>
</protein>
<comment type="caution">
    <text evidence="1">The sequence shown here is derived from an EMBL/GenBank/DDBJ whole genome shotgun (WGS) entry which is preliminary data.</text>
</comment>
<evidence type="ECO:0000313" key="1">
    <source>
        <dbReference type="EMBL" id="CAH0415707.1"/>
    </source>
</evidence>
<evidence type="ECO:0000313" key="2">
    <source>
        <dbReference type="Proteomes" id="UP000789707"/>
    </source>
</evidence>
<dbReference type="Gene3D" id="1.20.1270.90">
    <property type="entry name" value="AF1782-like"/>
    <property type="match status" value="1"/>
</dbReference>
<organism evidence="1 2">
    <name type="scientific">Periweissella fabaria</name>
    <dbReference type="NCBI Taxonomy" id="546157"/>
    <lineage>
        <taxon>Bacteria</taxon>
        <taxon>Bacillati</taxon>
        <taxon>Bacillota</taxon>
        <taxon>Bacilli</taxon>
        <taxon>Lactobacillales</taxon>
        <taxon>Lactobacillaceae</taxon>
        <taxon>Periweissella</taxon>
    </lineage>
</organism>
<sequence length="84" mass="9457">MNNIVRLPNNIAPSVRNGLANAISDASEYTERYYTAGSFANLQAALRQARNTQGYWPSTQAQYQQATQQLQNAMNNIVRLPIKR</sequence>